<dbReference type="Proteomes" id="UP001159427">
    <property type="component" value="Unassembled WGS sequence"/>
</dbReference>
<keyword evidence="2" id="KW-0813">Transport</keyword>
<keyword evidence="5" id="KW-0812">Transmembrane</keyword>
<evidence type="ECO:0000256" key="11">
    <source>
        <dbReference type="ARBA" id="ARBA00023065"/>
    </source>
</evidence>
<comment type="subcellular location">
    <subcellularLocation>
        <location evidence="1">Membrane</location>
        <topology evidence="1">Single-pass type I membrane protein</topology>
    </subcellularLocation>
</comment>
<sequence length="1080" mass="120944">MAIKLVRLFALFSVFCVLPTTAGTLSLDDVKTWASKTGRNILTFFNEAAKFEKLQEGYNSFGLSVEEKNGAAIVDDMKRNLQRVLAQKIKSIKNLAKKTQALRHNYTYENPIEDPQYYNTKSEDLSSQLPLTIDEKFSTEIEINKNSSVVHIPTDVFKGGVKIRNTIKWTSGLDPYFKENDREDPTLLWQYFGSSDGVYRVYPGFEWRNPSETDVFDNRRRGWYIQGSSSPKDVVLLLDLSGSMAGQKLSILKLAAKSLLETLQENDFVNIVVMYANEGDKDNKVKPYMVCQIKKGGSIQTSKDELKDCSDHLLQATQQNKKFLKHFVPNAKARGIAAISSGFENAISILKKSREENKYTSSNCTQAIILFTDGIEDNEATKTKDTLERLNGDKKIRVFTYLVGSEKSASDSSLKQITSKYRGCFFRIKTLSDVREKVLEYVKVLSRPLGFSLGDNTPDSSWTPIYLDQLGLGLMITLVAPVFNKTEHKELLGVVGTDVALPQLEDTVPGSEVGANGYGFAINNNGFVLFHPALDKEKDPPNIALDEVEFNASSAKQLMRKMIDRLTGNMSFPNRLISEDKKRISWSEEFHYFYSPIENTSFSAAVAIPQSGLYTLDLSGVTGIDFTDAPQYLSKAKNEAVVVAPWKICPNTNVADADHIPVYGSIYPTAEDIIDDTNRENNCDRAKLKHLLFDANLTKEAAAKHWETKDGIEDIFVATHGGIMRWLNSSNITLPRYYTKKQFYRQAVQYADKADDVEKTIIVFSAPYRAHDYQSDVNESVTITASAPIIISDKNNNNKVVAAVVGMHVKEKTFTEKLFDAVGRENCNISDERYCRFIDDDGFVVASNVNDESEVGKFLGTLEGGGTVMRTFINRSQFEKLTFNSTQEECKKPEEKTSNARTLLNPLFAVTSYVQFWTQTVFWSLAQFNIYSLFSRGGVAMAEGQQQQDMIPCSQELQFYKGYWGKEGQDTVKCQVNPGCSWRLYIAPVTGTNLRLVVESRRISTCTCDGDTRLTTTPIDLLETVNNPVPAKVSYRKPPELTTPCNDSADEGKPPCALASISSPARLTIFLVLILTLFSA</sequence>
<feature type="domain" description="VWFA" evidence="17">
    <location>
        <begin position="233"/>
        <end position="442"/>
    </location>
</feature>
<keyword evidence="8" id="KW-0106">Calcium</keyword>
<keyword evidence="9" id="KW-0851">Voltage-gated channel</keyword>
<evidence type="ECO:0000256" key="9">
    <source>
        <dbReference type="ARBA" id="ARBA00022882"/>
    </source>
</evidence>
<comment type="caution">
    <text evidence="18">The sequence shown here is derived from an EMBL/GenBank/DDBJ whole genome shotgun (WGS) entry which is preliminary data.</text>
</comment>
<name>A0ABN8LR61_9CNID</name>
<dbReference type="PROSITE" id="PS50234">
    <property type="entry name" value="VWFA"/>
    <property type="match status" value="1"/>
</dbReference>
<proteinExistence type="predicted"/>
<dbReference type="InterPro" id="IPR013680">
    <property type="entry name" value="VDCC_a2/dsu"/>
</dbReference>
<evidence type="ECO:0000259" key="17">
    <source>
        <dbReference type="PROSITE" id="PS50234"/>
    </source>
</evidence>
<dbReference type="SUPFAM" id="SSF53300">
    <property type="entry name" value="vWA-like"/>
    <property type="match status" value="1"/>
</dbReference>
<keyword evidence="15" id="KW-0407">Ion channel</keyword>
<dbReference type="InterPro" id="IPR013608">
    <property type="entry name" value="VWA_N"/>
</dbReference>
<keyword evidence="14" id="KW-0325">Glycoprotein</keyword>
<evidence type="ECO:0000256" key="15">
    <source>
        <dbReference type="ARBA" id="ARBA00023303"/>
    </source>
</evidence>
<evidence type="ECO:0000256" key="4">
    <source>
        <dbReference type="ARBA" id="ARBA00022673"/>
    </source>
</evidence>
<keyword evidence="10" id="KW-1133">Transmembrane helix</keyword>
<evidence type="ECO:0000256" key="2">
    <source>
        <dbReference type="ARBA" id="ARBA00022448"/>
    </source>
</evidence>
<dbReference type="Gene3D" id="3.30.450.20">
    <property type="entry name" value="PAS domain"/>
    <property type="match status" value="1"/>
</dbReference>
<keyword evidence="7 16" id="KW-0732">Signal</keyword>
<dbReference type="Pfam" id="PF08399">
    <property type="entry name" value="VWA_N"/>
    <property type="match status" value="1"/>
</dbReference>
<reference evidence="18 19" key="1">
    <citation type="submission" date="2022-05" db="EMBL/GenBank/DDBJ databases">
        <authorList>
            <consortium name="Genoscope - CEA"/>
            <person name="William W."/>
        </authorList>
    </citation>
    <scope>NUCLEOTIDE SEQUENCE [LARGE SCALE GENOMIC DNA]</scope>
</reference>
<evidence type="ECO:0000256" key="12">
    <source>
        <dbReference type="ARBA" id="ARBA00023136"/>
    </source>
</evidence>
<evidence type="ECO:0000313" key="18">
    <source>
        <dbReference type="EMBL" id="CAH3018037.1"/>
    </source>
</evidence>
<evidence type="ECO:0000256" key="7">
    <source>
        <dbReference type="ARBA" id="ARBA00022729"/>
    </source>
</evidence>
<feature type="chain" id="PRO_5046412408" description="VWFA domain-containing protein" evidence="16">
    <location>
        <begin position="23"/>
        <end position="1080"/>
    </location>
</feature>
<dbReference type="SMART" id="SM00327">
    <property type="entry name" value="VWA"/>
    <property type="match status" value="1"/>
</dbReference>
<accession>A0ABN8LR61</accession>
<evidence type="ECO:0000256" key="14">
    <source>
        <dbReference type="ARBA" id="ARBA00023180"/>
    </source>
</evidence>
<evidence type="ECO:0000256" key="6">
    <source>
        <dbReference type="ARBA" id="ARBA00022723"/>
    </source>
</evidence>
<dbReference type="Pfam" id="PF08473">
    <property type="entry name" value="VGCC_alpha2"/>
    <property type="match status" value="1"/>
</dbReference>
<feature type="signal peptide" evidence="16">
    <location>
        <begin position="1"/>
        <end position="22"/>
    </location>
</feature>
<dbReference type="InterPro" id="IPR002035">
    <property type="entry name" value="VWF_A"/>
</dbReference>
<evidence type="ECO:0000256" key="3">
    <source>
        <dbReference type="ARBA" id="ARBA00022568"/>
    </source>
</evidence>
<evidence type="ECO:0000256" key="13">
    <source>
        <dbReference type="ARBA" id="ARBA00023157"/>
    </source>
</evidence>
<keyword evidence="12" id="KW-0472">Membrane</keyword>
<keyword evidence="19" id="KW-1185">Reference proteome</keyword>
<dbReference type="InterPro" id="IPR036465">
    <property type="entry name" value="vWFA_dom_sf"/>
</dbReference>
<protein>
    <recommendedName>
        <fullName evidence="17">VWFA domain-containing protein</fullName>
    </recommendedName>
</protein>
<keyword evidence="4" id="KW-0107">Calcium channel</keyword>
<keyword evidence="13" id="KW-1015">Disulfide bond</keyword>
<evidence type="ECO:0000256" key="8">
    <source>
        <dbReference type="ARBA" id="ARBA00022837"/>
    </source>
</evidence>
<gene>
    <name evidence="18" type="ORF">PEVE_00040843</name>
</gene>
<evidence type="ECO:0000256" key="10">
    <source>
        <dbReference type="ARBA" id="ARBA00022989"/>
    </source>
</evidence>
<keyword evidence="11" id="KW-0406">Ion transport</keyword>
<dbReference type="EMBL" id="CALNXI010000076">
    <property type="protein sequence ID" value="CAH3018037.1"/>
    <property type="molecule type" value="Genomic_DNA"/>
</dbReference>
<keyword evidence="3" id="KW-0109">Calcium transport</keyword>
<dbReference type="Pfam" id="PF00092">
    <property type="entry name" value="VWA"/>
    <property type="match status" value="1"/>
</dbReference>
<organism evidence="18 19">
    <name type="scientific">Porites evermanni</name>
    <dbReference type="NCBI Taxonomy" id="104178"/>
    <lineage>
        <taxon>Eukaryota</taxon>
        <taxon>Metazoa</taxon>
        <taxon>Cnidaria</taxon>
        <taxon>Anthozoa</taxon>
        <taxon>Hexacorallia</taxon>
        <taxon>Scleractinia</taxon>
        <taxon>Fungiina</taxon>
        <taxon>Poritidae</taxon>
        <taxon>Porites</taxon>
    </lineage>
</organism>
<dbReference type="PANTHER" id="PTHR10166">
    <property type="entry name" value="VOLTAGE-DEPENDENT CALCIUM CHANNEL SUBUNIT ALPHA-2/DELTA-RELATED"/>
    <property type="match status" value="1"/>
</dbReference>
<dbReference type="PANTHER" id="PTHR10166:SF37">
    <property type="entry name" value="STOLID, ISOFORM H"/>
    <property type="match status" value="1"/>
</dbReference>
<evidence type="ECO:0000256" key="16">
    <source>
        <dbReference type="SAM" id="SignalP"/>
    </source>
</evidence>
<evidence type="ECO:0000313" key="19">
    <source>
        <dbReference type="Proteomes" id="UP001159427"/>
    </source>
</evidence>
<dbReference type="Gene3D" id="3.40.50.410">
    <property type="entry name" value="von Willebrand factor, type A domain"/>
    <property type="match status" value="1"/>
</dbReference>
<dbReference type="InterPro" id="IPR051173">
    <property type="entry name" value="Ca_channel_alpha-2/delta"/>
</dbReference>
<evidence type="ECO:0000256" key="5">
    <source>
        <dbReference type="ARBA" id="ARBA00022692"/>
    </source>
</evidence>
<keyword evidence="6" id="KW-0479">Metal-binding</keyword>
<dbReference type="CDD" id="cd12912">
    <property type="entry name" value="PDC2_MCP_like"/>
    <property type="match status" value="1"/>
</dbReference>
<evidence type="ECO:0000256" key="1">
    <source>
        <dbReference type="ARBA" id="ARBA00004479"/>
    </source>
</evidence>